<feature type="signal peptide" evidence="2">
    <location>
        <begin position="1"/>
        <end position="22"/>
    </location>
</feature>
<evidence type="ECO:0000313" key="4">
    <source>
        <dbReference type="Proteomes" id="UP001307849"/>
    </source>
</evidence>
<keyword evidence="2" id="KW-0732">Signal</keyword>
<evidence type="ECO:0000313" key="3">
    <source>
        <dbReference type="EMBL" id="KAK6518415.1"/>
    </source>
</evidence>
<sequence>MGLTRSFVITHLVGLLISSVSALEVGVEILDEETKEPLGLPYLKVCRPPDSNPAWGPIVIDPLVTFCELQGPEASLGVGMESDWKIRTSSRRPEGDLKFTYLNLAGPMGISMSNDPDRAASSWFGYGTNSYKNHEASVFEVAREDADGNRVPQTINFENPLQVGDILEWAGPSGFEGDYQLRIGSNTEGGVQRIMRSDKPVHDYLPIRLVVLELHETEVLEELLPERVVRNPGQQSIGQSYLPDQRPEAAARKSQGFMGSMWNKVTNIGSKKVPEKEIEESKEEIRYNDPSESKVWDPKYENPFDKPYMGSRINKDVVKDELESKSMWNSFWGGKGKDKDKRKGTEDVIPPRPITHARQPIRDEDTEAPEKKTGVIRSLIDRVVPKIKVPDILSGKADKDYPLAKPVEAELVSSNVPVDVPKEVEELVEENVEEDEDNVDTLAESTFYGKGTFGSNLGPGNDVL</sequence>
<dbReference type="Proteomes" id="UP001307849">
    <property type="component" value="Unassembled WGS sequence"/>
</dbReference>
<keyword evidence="4" id="KW-1185">Reference proteome</keyword>
<organism evidence="3 4">
    <name type="scientific">Arthrobotrys conoides</name>
    <dbReference type="NCBI Taxonomy" id="74498"/>
    <lineage>
        <taxon>Eukaryota</taxon>
        <taxon>Fungi</taxon>
        <taxon>Dikarya</taxon>
        <taxon>Ascomycota</taxon>
        <taxon>Pezizomycotina</taxon>
        <taxon>Orbiliomycetes</taxon>
        <taxon>Orbiliales</taxon>
        <taxon>Orbiliaceae</taxon>
        <taxon>Arthrobotrys</taxon>
    </lineage>
</organism>
<dbReference type="EMBL" id="JAVHJM010000002">
    <property type="protein sequence ID" value="KAK6518415.1"/>
    <property type="molecule type" value="Genomic_DNA"/>
</dbReference>
<evidence type="ECO:0000256" key="2">
    <source>
        <dbReference type="SAM" id="SignalP"/>
    </source>
</evidence>
<accession>A0AAN8NPJ4</accession>
<feature type="compositionally biased region" description="Basic and acidic residues" evidence="1">
    <location>
        <begin position="283"/>
        <end position="293"/>
    </location>
</feature>
<reference evidence="3 4" key="1">
    <citation type="submission" date="2019-10" db="EMBL/GenBank/DDBJ databases">
        <authorList>
            <person name="Palmer J.M."/>
        </authorList>
    </citation>
    <scope>NUCLEOTIDE SEQUENCE [LARGE SCALE GENOMIC DNA]</scope>
    <source>
        <strain evidence="3 4">TWF506</strain>
    </source>
</reference>
<name>A0AAN8NPJ4_9PEZI</name>
<feature type="region of interest" description="Disordered" evidence="1">
    <location>
        <begin position="335"/>
        <end position="358"/>
    </location>
</feature>
<comment type="caution">
    <text evidence="3">The sequence shown here is derived from an EMBL/GenBank/DDBJ whole genome shotgun (WGS) entry which is preliminary data.</text>
</comment>
<feature type="compositionally biased region" description="Basic and acidic residues" evidence="1">
    <location>
        <begin position="335"/>
        <end position="346"/>
    </location>
</feature>
<gene>
    <name evidence="3" type="ORF">TWF506_005571</name>
</gene>
<evidence type="ECO:0000256" key="1">
    <source>
        <dbReference type="SAM" id="MobiDB-lite"/>
    </source>
</evidence>
<feature type="chain" id="PRO_5042815885" evidence="2">
    <location>
        <begin position="23"/>
        <end position="464"/>
    </location>
</feature>
<feature type="region of interest" description="Disordered" evidence="1">
    <location>
        <begin position="274"/>
        <end position="293"/>
    </location>
</feature>
<protein>
    <submittedName>
        <fullName evidence="3">Uncharacterized protein</fullName>
    </submittedName>
</protein>
<dbReference type="AlphaFoldDB" id="A0AAN8NPJ4"/>
<proteinExistence type="predicted"/>